<dbReference type="Proteomes" id="UP000199068">
    <property type="component" value="Unassembled WGS sequence"/>
</dbReference>
<dbReference type="InterPro" id="IPR016181">
    <property type="entry name" value="Acyl_CoA_acyltransferase"/>
</dbReference>
<evidence type="ECO:0000313" key="3">
    <source>
        <dbReference type="Proteomes" id="UP000199068"/>
    </source>
</evidence>
<reference evidence="2 3" key="1">
    <citation type="submission" date="2016-10" db="EMBL/GenBank/DDBJ databases">
        <authorList>
            <person name="de Groot N.N."/>
        </authorList>
    </citation>
    <scope>NUCLEOTIDE SEQUENCE [LARGE SCALE GENOMIC DNA]</scope>
    <source>
        <strain evidence="2 3">DSM 797</strain>
    </source>
</reference>
<evidence type="ECO:0000259" key="1">
    <source>
        <dbReference type="Pfam" id="PF13302"/>
    </source>
</evidence>
<name>A0A1G9T932_9FIRM</name>
<proteinExistence type="predicted"/>
<dbReference type="AlphaFoldDB" id="A0A1G9T932"/>
<dbReference type="GO" id="GO:0016747">
    <property type="term" value="F:acyltransferase activity, transferring groups other than amino-acyl groups"/>
    <property type="evidence" value="ECO:0007669"/>
    <property type="project" value="InterPro"/>
</dbReference>
<dbReference type="SUPFAM" id="SSF55729">
    <property type="entry name" value="Acyl-CoA N-acyltransferases (Nat)"/>
    <property type="match status" value="1"/>
</dbReference>
<sequence length="78" mass="9473">MFVYLKVFTIGYDINSNYWRQGFATEAINEVIKFGFDLKNAQSYLYTIFTCKIIFYHNTLFNIYDSHTYFKITRHLLF</sequence>
<dbReference type="RefSeq" id="WP_092727512.1">
    <property type="nucleotide sequence ID" value="NZ_FNGW01000012.1"/>
</dbReference>
<keyword evidence="2" id="KW-0808">Transferase</keyword>
<accession>A0A1G9T932</accession>
<gene>
    <name evidence="2" type="ORF">SAMN04515677_11219</name>
</gene>
<organism evidence="2 3">
    <name type="scientific">Romboutsia lituseburensis DSM 797</name>
    <dbReference type="NCBI Taxonomy" id="1121325"/>
    <lineage>
        <taxon>Bacteria</taxon>
        <taxon>Bacillati</taxon>
        <taxon>Bacillota</taxon>
        <taxon>Clostridia</taxon>
        <taxon>Peptostreptococcales</taxon>
        <taxon>Peptostreptococcaceae</taxon>
        <taxon>Romboutsia</taxon>
    </lineage>
</organism>
<dbReference type="Gene3D" id="3.40.630.30">
    <property type="match status" value="1"/>
</dbReference>
<dbReference type="InterPro" id="IPR000182">
    <property type="entry name" value="GNAT_dom"/>
</dbReference>
<protein>
    <submittedName>
        <fullName evidence="2">Acetyltransferase (GNAT) domain-containing protein</fullName>
    </submittedName>
</protein>
<dbReference type="Pfam" id="PF13302">
    <property type="entry name" value="Acetyltransf_3"/>
    <property type="match status" value="1"/>
</dbReference>
<feature type="domain" description="N-acetyltransferase" evidence="1">
    <location>
        <begin position="8"/>
        <end position="43"/>
    </location>
</feature>
<keyword evidence="3" id="KW-1185">Reference proteome</keyword>
<evidence type="ECO:0000313" key="2">
    <source>
        <dbReference type="EMBL" id="SDM44253.1"/>
    </source>
</evidence>
<dbReference type="EMBL" id="FNGW01000012">
    <property type="protein sequence ID" value="SDM44253.1"/>
    <property type="molecule type" value="Genomic_DNA"/>
</dbReference>